<dbReference type="Proteomes" id="UP000007110">
    <property type="component" value="Unassembled WGS sequence"/>
</dbReference>
<dbReference type="EnsemblMetazoa" id="XM_030978915">
    <property type="protein sequence ID" value="XP_030834775"/>
    <property type="gene ID" value="LOC115921431"/>
</dbReference>
<evidence type="ECO:0000313" key="4">
    <source>
        <dbReference type="Proteomes" id="UP000007110"/>
    </source>
</evidence>
<name>A0A7M7NFF4_STRPU</name>
<evidence type="ECO:0000259" key="2">
    <source>
        <dbReference type="Pfam" id="PF00078"/>
    </source>
</evidence>
<dbReference type="Pfam" id="PF00078">
    <property type="entry name" value="RVT_1"/>
    <property type="match status" value="1"/>
</dbReference>
<organism evidence="3 4">
    <name type="scientific">Strongylocentrotus purpuratus</name>
    <name type="common">Purple sea urchin</name>
    <dbReference type="NCBI Taxonomy" id="7668"/>
    <lineage>
        <taxon>Eukaryota</taxon>
        <taxon>Metazoa</taxon>
        <taxon>Echinodermata</taxon>
        <taxon>Eleutherozoa</taxon>
        <taxon>Echinozoa</taxon>
        <taxon>Echinoidea</taxon>
        <taxon>Euechinoidea</taxon>
        <taxon>Echinacea</taxon>
        <taxon>Camarodonta</taxon>
        <taxon>Echinidea</taxon>
        <taxon>Strongylocentrotidae</taxon>
        <taxon>Strongylocentrotus</taxon>
    </lineage>
</organism>
<proteinExistence type="predicted"/>
<feature type="domain" description="Reverse transcriptase" evidence="2">
    <location>
        <begin position="250"/>
        <end position="340"/>
    </location>
</feature>
<dbReference type="RefSeq" id="XP_030834775.1">
    <property type="nucleotide sequence ID" value="XM_030978915.1"/>
</dbReference>
<dbReference type="InterPro" id="IPR043128">
    <property type="entry name" value="Rev_trsase/Diguanyl_cyclase"/>
</dbReference>
<dbReference type="Gene3D" id="3.30.70.270">
    <property type="match status" value="1"/>
</dbReference>
<feature type="coiled-coil region" evidence="1">
    <location>
        <begin position="79"/>
        <end position="121"/>
    </location>
</feature>
<dbReference type="GeneID" id="115921431"/>
<evidence type="ECO:0000256" key="1">
    <source>
        <dbReference type="SAM" id="Coils"/>
    </source>
</evidence>
<dbReference type="PANTHER" id="PTHR24132">
    <property type="entry name" value="ANKYRIN REPEAT AND SOCS BOX PROTEIN 6"/>
    <property type="match status" value="1"/>
</dbReference>
<evidence type="ECO:0000313" key="3">
    <source>
        <dbReference type="EnsemblMetazoa" id="XP_030834775"/>
    </source>
</evidence>
<dbReference type="KEGG" id="spu:115921431"/>
<sequence>METTGQSEDIEKATKKLKKHGITDIYDVPHLDGNRSDETRLQWLHLLHGCLKKGDEGMSADLIKLYSFPRFEWLWKQGRKDVTEALKRHGEDIREEEEEAKKLLRGRITDLEQELNESRTSCASIVSENGRLQDTMKIEQERREHSERAMMENEKRAKQIKETYTQKEMEYEKKLQSKDLRIETMAENVQGTEEKARRQVERLEIDNEEMMTKLVSKLQWEDTLTKMLEEKERNETTLKQRKGWILVSTLAEECQDLTTFRTPFGRYCFQRVPFGLCTSQDIIQQHMDRIVQNVPGCVCIADDIAIVGKTKEEHDKNLHLLMETAKQEGLVFNSSKLSIQCLHPRTRKMFRDA</sequence>
<dbReference type="InParanoid" id="A0A7M7NFF4"/>
<accession>A0A7M7NFF4</accession>
<protein>
    <recommendedName>
        <fullName evidence="2">Reverse transcriptase domain-containing protein</fullName>
    </recommendedName>
</protein>
<dbReference type="SUPFAM" id="SSF56672">
    <property type="entry name" value="DNA/RNA polymerases"/>
    <property type="match status" value="1"/>
</dbReference>
<dbReference type="AlphaFoldDB" id="A0A7M7NFF4"/>
<reference evidence="3" key="2">
    <citation type="submission" date="2021-01" db="UniProtKB">
        <authorList>
            <consortium name="EnsemblMetazoa"/>
        </authorList>
    </citation>
    <scope>IDENTIFICATION</scope>
</reference>
<keyword evidence="1" id="KW-0175">Coiled coil</keyword>
<dbReference type="PANTHER" id="PTHR24132:SF24">
    <property type="entry name" value="ANKYRIN REPEAT AND SOCS BOX PROTEIN 6"/>
    <property type="match status" value="1"/>
</dbReference>
<dbReference type="InterPro" id="IPR043502">
    <property type="entry name" value="DNA/RNA_pol_sf"/>
</dbReference>
<keyword evidence="4" id="KW-1185">Reference proteome</keyword>
<dbReference type="InterPro" id="IPR000477">
    <property type="entry name" value="RT_dom"/>
</dbReference>
<reference evidence="4" key="1">
    <citation type="submission" date="2015-02" db="EMBL/GenBank/DDBJ databases">
        <title>Genome sequencing for Strongylocentrotus purpuratus.</title>
        <authorList>
            <person name="Murali S."/>
            <person name="Liu Y."/>
            <person name="Vee V."/>
            <person name="English A."/>
            <person name="Wang M."/>
            <person name="Skinner E."/>
            <person name="Han Y."/>
            <person name="Muzny D.M."/>
            <person name="Worley K.C."/>
            <person name="Gibbs R.A."/>
        </authorList>
    </citation>
    <scope>NUCLEOTIDE SEQUENCE</scope>
</reference>
<dbReference type="Gene3D" id="3.10.10.10">
    <property type="entry name" value="HIV Type 1 Reverse Transcriptase, subunit A, domain 1"/>
    <property type="match status" value="1"/>
</dbReference>
<feature type="coiled-coil region" evidence="1">
    <location>
        <begin position="150"/>
        <end position="213"/>
    </location>
</feature>